<gene>
    <name evidence="5" type="ORF">BSL78_03950</name>
</gene>
<organism evidence="5 6">
    <name type="scientific">Stichopus japonicus</name>
    <name type="common">Sea cucumber</name>
    <dbReference type="NCBI Taxonomy" id="307972"/>
    <lineage>
        <taxon>Eukaryota</taxon>
        <taxon>Metazoa</taxon>
        <taxon>Echinodermata</taxon>
        <taxon>Eleutherozoa</taxon>
        <taxon>Echinozoa</taxon>
        <taxon>Holothuroidea</taxon>
        <taxon>Aspidochirotacea</taxon>
        <taxon>Aspidochirotida</taxon>
        <taxon>Stichopodidae</taxon>
        <taxon>Apostichopus</taxon>
    </lineage>
</organism>
<sequence length="384" mass="42950">MQDALLESYPVAGPVDFVGAHTLPLQPYHSPAVSTQNHISGAANTGIHYASTHALTSQEHQFFKLEANRYTQLQPRTNIGSEPVKAGVDETEQNGGVDEVVPEAEYVNARCVIFTFYTGDVNTVVDEHFKKALDQPSSFSRNGVCHGEHTTKTQKGTADDWNRKRIKLLEHSSEASKIVQKDSDNSTSTLMCRRNFPPSFWNSNYWQELRATSLVPIDGTNLHYLNSSNGSCYYQNANNTITPYRTSDSLFAAESYSAYRQRVSGLHNDPWHYTFAAHHQSAFAHHKSSYGIHELSYGYASGSAFNPRYSSLLIQPTVRPTILPAIPGQMELPKPSVTDTWNSQGYNGIHTHPQYYSTDLQAYSIADSNPGVDTHDTMKDFLWF</sequence>
<dbReference type="AlphaFoldDB" id="A0A2G8LFX5"/>
<dbReference type="OrthoDB" id="10069705at2759"/>
<comment type="subcellular location">
    <subcellularLocation>
        <location evidence="1">Nucleus</location>
    </subcellularLocation>
</comment>
<keyword evidence="3" id="KW-0804">Transcription</keyword>
<evidence type="ECO:0000313" key="5">
    <source>
        <dbReference type="EMBL" id="PIK59145.1"/>
    </source>
</evidence>
<keyword evidence="4" id="KW-0539">Nucleus</keyword>
<protein>
    <submittedName>
        <fullName evidence="5">Putative transcription cofactor vestigial-like protein 3</fullName>
    </submittedName>
</protein>
<dbReference type="PANTHER" id="PTHR15950">
    <property type="entry name" value="TRANSCRIPTION COFACTOR VESTIGIAL-LIKE PROTEIN"/>
    <property type="match status" value="1"/>
</dbReference>
<evidence type="ECO:0000256" key="4">
    <source>
        <dbReference type="ARBA" id="ARBA00023242"/>
    </source>
</evidence>
<comment type="caution">
    <text evidence="5">The sequence shown here is derived from an EMBL/GenBank/DDBJ whole genome shotgun (WGS) entry which is preliminary data.</text>
</comment>
<accession>A0A2G8LFX5</accession>
<proteinExistence type="predicted"/>
<dbReference type="Proteomes" id="UP000230750">
    <property type="component" value="Unassembled WGS sequence"/>
</dbReference>
<dbReference type="InterPro" id="IPR011520">
    <property type="entry name" value="Vg_fam"/>
</dbReference>
<evidence type="ECO:0000256" key="2">
    <source>
        <dbReference type="ARBA" id="ARBA00023015"/>
    </source>
</evidence>
<dbReference type="Pfam" id="PF07545">
    <property type="entry name" value="Vg_Tdu"/>
    <property type="match status" value="1"/>
</dbReference>
<evidence type="ECO:0000256" key="3">
    <source>
        <dbReference type="ARBA" id="ARBA00023163"/>
    </source>
</evidence>
<keyword evidence="6" id="KW-1185">Reference proteome</keyword>
<evidence type="ECO:0000313" key="6">
    <source>
        <dbReference type="Proteomes" id="UP000230750"/>
    </source>
</evidence>
<keyword evidence="2" id="KW-0805">Transcription regulation</keyword>
<reference evidence="5 6" key="1">
    <citation type="journal article" date="2017" name="PLoS Biol.">
        <title>The sea cucumber genome provides insights into morphological evolution and visceral regeneration.</title>
        <authorList>
            <person name="Zhang X."/>
            <person name="Sun L."/>
            <person name="Yuan J."/>
            <person name="Sun Y."/>
            <person name="Gao Y."/>
            <person name="Zhang L."/>
            <person name="Li S."/>
            <person name="Dai H."/>
            <person name="Hamel J.F."/>
            <person name="Liu C."/>
            <person name="Yu Y."/>
            <person name="Liu S."/>
            <person name="Lin W."/>
            <person name="Guo K."/>
            <person name="Jin S."/>
            <person name="Xu P."/>
            <person name="Storey K.B."/>
            <person name="Huan P."/>
            <person name="Zhang T."/>
            <person name="Zhou Y."/>
            <person name="Zhang J."/>
            <person name="Lin C."/>
            <person name="Li X."/>
            <person name="Xing L."/>
            <person name="Huo D."/>
            <person name="Sun M."/>
            <person name="Wang L."/>
            <person name="Mercier A."/>
            <person name="Li F."/>
            <person name="Yang H."/>
            <person name="Xiang J."/>
        </authorList>
    </citation>
    <scope>NUCLEOTIDE SEQUENCE [LARGE SCALE GENOMIC DNA]</scope>
    <source>
        <strain evidence="5">Shaxun</strain>
        <tissue evidence="5">Muscle</tissue>
    </source>
</reference>
<name>A0A2G8LFX5_STIJA</name>
<evidence type="ECO:0000256" key="1">
    <source>
        <dbReference type="ARBA" id="ARBA00004123"/>
    </source>
</evidence>
<dbReference type="PANTHER" id="PTHR15950:SF15">
    <property type="entry name" value="PROTEIN VESTIGIAL"/>
    <property type="match status" value="1"/>
</dbReference>
<dbReference type="EMBL" id="MRZV01000092">
    <property type="protein sequence ID" value="PIK59145.1"/>
    <property type="molecule type" value="Genomic_DNA"/>
</dbReference>
<dbReference type="GO" id="GO:0006355">
    <property type="term" value="P:regulation of DNA-templated transcription"/>
    <property type="evidence" value="ECO:0007669"/>
    <property type="project" value="InterPro"/>
</dbReference>
<dbReference type="GO" id="GO:0005634">
    <property type="term" value="C:nucleus"/>
    <property type="evidence" value="ECO:0007669"/>
    <property type="project" value="UniProtKB-SubCell"/>
</dbReference>